<protein>
    <submittedName>
        <fullName evidence="2">Condensin-2 complex subunit G2</fullName>
    </submittedName>
</protein>
<name>A0A914DHM9_9BILA</name>
<organism evidence="1 2">
    <name type="scientific">Acrobeloides nanus</name>
    <dbReference type="NCBI Taxonomy" id="290746"/>
    <lineage>
        <taxon>Eukaryota</taxon>
        <taxon>Metazoa</taxon>
        <taxon>Ecdysozoa</taxon>
        <taxon>Nematoda</taxon>
        <taxon>Chromadorea</taxon>
        <taxon>Rhabditida</taxon>
        <taxon>Tylenchina</taxon>
        <taxon>Cephalobomorpha</taxon>
        <taxon>Cephaloboidea</taxon>
        <taxon>Cephalobidae</taxon>
        <taxon>Acrobeloides</taxon>
    </lineage>
</organism>
<dbReference type="InterPro" id="IPR011989">
    <property type="entry name" value="ARM-like"/>
</dbReference>
<dbReference type="GO" id="GO:0000796">
    <property type="term" value="C:condensin complex"/>
    <property type="evidence" value="ECO:0007669"/>
    <property type="project" value="TreeGrafter"/>
</dbReference>
<evidence type="ECO:0000313" key="1">
    <source>
        <dbReference type="Proteomes" id="UP000887540"/>
    </source>
</evidence>
<evidence type="ECO:0000313" key="2">
    <source>
        <dbReference type="WBParaSite" id="ACRNAN_scaffold250.g9746.t1"/>
    </source>
</evidence>
<dbReference type="GO" id="GO:0000070">
    <property type="term" value="P:mitotic sister chromatid segregation"/>
    <property type="evidence" value="ECO:0007669"/>
    <property type="project" value="TreeGrafter"/>
</dbReference>
<dbReference type="GO" id="GO:0005634">
    <property type="term" value="C:nucleus"/>
    <property type="evidence" value="ECO:0007669"/>
    <property type="project" value="InterPro"/>
</dbReference>
<sequence length="776" mass="89654">MSKNSKPVIDVGNWKEDVLQLPKPSKIKVECKRLAKKIIEENVFHEIWTIIKKHIVVKQPNRNLCVYFGNLILTIWKILEKEEDDEGADSDKRTALEADVITDLFFNAIMVKKIFSEKFYWMIDGLRDDTNKKVNYMLFRCAQPVLWRNLDVPNGVIRFAASMVMLKLYPFQSEDKFMNIEYLEKQHKAMKGMLTDSCVDIRVEATKRILMHMSLWWVVIPREFIKDFLAIIIDNLAYDTSVDVRVAVYEGLQYLLPCAPALNAMQHALKLLGNSGINDKSERVRLAMFKLLNGLKGHRFIKYYEVVEMEDILYRLDFEYSDAVKLEIAKLLCKTYCPLKKATIDERYNRVRHLVKTSRNAALQFHRLIFSNNLVPLEIAMEHIISLSTGVCLTIRSATGGDASMNQSAMDVSNASQLMTNLKTNKGQTTIDFSLFDENKSIIDCAIVLWTTLRKRLYSLECSKENDRINQHMGKVMMRLFDDQYRNTVLMESALVIGSLLPEKKSDACYSVVHNMIESGDLDSDFMPHYIEAYATWDMNKMIEIIYNGLKELRLSFEYSSTRSPPKKKTKPTADKFRRPLEFINMILASANLHTYVIQRFGEHLPEFYYKLKTCKECIPQLTIGGPSVLNEKLVILVYETYVLLSIIVNKEEPVVDKENEEGAHDDPLLGEINWFFLNFRPSKNVFSNNFLQAFLRCTLLYVESKPHSLEVFQKLTDLLKVMYEYSKRDEGNCVILKTLEETTKATKESVKYATDGNGDSLIKEQLVPLIDAINS</sequence>
<dbReference type="SUPFAM" id="SSF48371">
    <property type="entry name" value="ARM repeat"/>
    <property type="match status" value="1"/>
</dbReference>
<keyword evidence="1" id="KW-1185">Reference proteome</keyword>
<accession>A0A914DHM9</accession>
<dbReference type="Proteomes" id="UP000887540">
    <property type="component" value="Unplaced"/>
</dbReference>
<dbReference type="Pfam" id="PF12422">
    <property type="entry name" value="Condensin2nSMC"/>
    <property type="match status" value="1"/>
</dbReference>
<dbReference type="AlphaFoldDB" id="A0A914DHM9"/>
<dbReference type="InterPro" id="IPR016024">
    <property type="entry name" value="ARM-type_fold"/>
</dbReference>
<proteinExistence type="predicted"/>
<dbReference type="Gene3D" id="1.25.10.10">
    <property type="entry name" value="Leucine-rich Repeat Variant"/>
    <property type="match status" value="1"/>
</dbReference>
<dbReference type="PANTHER" id="PTHR16199">
    <property type="entry name" value="CONDENSIN-2 COMPLEX SUBUNIT G2"/>
    <property type="match status" value="1"/>
</dbReference>
<reference evidence="2" key="1">
    <citation type="submission" date="2022-11" db="UniProtKB">
        <authorList>
            <consortium name="WormBaseParasite"/>
        </authorList>
    </citation>
    <scope>IDENTIFICATION</scope>
</reference>
<dbReference type="PANTHER" id="PTHR16199:SF4">
    <property type="entry name" value="CONDENSIN-2 COMPLEX SUBUNIT G2"/>
    <property type="match status" value="1"/>
</dbReference>
<dbReference type="WBParaSite" id="ACRNAN_scaffold250.g9746.t1">
    <property type="protein sequence ID" value="ACRNAN_scaffold250.g9746.t1"/>
    <property type="gene ID" value="ACRNAN_scaffold250.g9746"/>
</dbReference>
<dbReference type="InterPro" id="IPR024741">
    <property type="entry name" value="Condensin2_G2"/>
</dbReference>